<dbReference type="PANTHER" id="PTHR21621">
    <property type="entry name" value="RIBOSOMAL PROTEIN S6 MODIFICATION PROTEIN"/>
    <property type="match status" value="1"/>
</dbReference>
<sequence length="304" mass="32897">MHQLAIVYDHPRWFQPMFAALERAGIDYVAVHTDGHGFDPIGGQPPAPVIFNRVAMGGYRVGRGHPVFYAMALLDHWAGQGALVLNGTNAMAIDASKARQLALINRLGLGAPATRVVHDVPALMAAARTVGFPLVVKADIGGSSSGILRFDCVEDLADAANAGRLPQTANGVWLCQALVRPRGGLVTRIEVLGGRYLYGLDVAAADDALAIDSPDARVQRLATRRRMRAEPPPALISAAEMLAREAGMEACGIEYMIDDRCGTARFHDINGLSMFVDNPMDVLGWDPHDRLVERLWHHIRRMGG</sequence>
<gene>
    <name evidence="3" type="ORF">CHU93_02950</name>
</gene>
<feature type="domain" description="ATP-grasp" evidence="2">
    <location>
        <begin position="101"/>
        <end position="296"/>
    </location>
</feature>
<evidence type="ECO:0000256" key="1">
    <source>
        <dbReference type="PROSITE-ProRule" id="PRU00409"/>
    </source>
</evidence>
<evidence type="ECO:0000313" key="3">
    <source>
        <dbReference type="EMBL" id="OYQ33895.1"/>
    </source>
</evidence>
<reference evidence="3 4" key="1">
    <citation type="submission" date="2017-07" db="EMBL/GenBank/DDBJ databases">
        <title>Sandarakinorhabdus cyanobacteriorum sp. nov., a novel bacterium isolated from cyanobacterial aggregates in a eutrophic lake.</title>
        <authorList>
            <person name="Cai H."/>
        </authorList>
    </citation>
    <scope>NUCLEOTIDE SEQUENCE [LARGE SCALE GENOMIC DNA]</scope>
    <source>
        <strain evidence="3 4">TH057</strain>
    </source>
</reference>
<keyword evidence="1" id="KW-0547">Nucleotide-binding</keyword>
<dbReference type="GO" id="GO:0046872">
    <property type="term" value="F:metal ion binding"/>
    <property type="evidence" value="ECO:0007669"/>
    <property type="project" value="InterPro"/>
</dbReference>
<dbReference type="OrthoDB" id="4789744at2"/>
<protein>
    <submittedName>
        <fullName evidence="3">Alpha-L-glutamate ligase</fullName>
    </submittedName>
</protein>
<keyword evidence="1" id="KW-0067">ATP-binding</keyword>
<dbReference type="PROSITE" id="PS50975">
    <property type="entry name" value="ATP_GRASP"/>
    <property type="match status" value="1"/>
</dbReference>
<dbReference type="EMBL" id="NOXT01000074">
    <property type="protein sequence ID" value="OYQ33895.1"/>
    <property type="molecule type" value="Genomic_DNA"/>
</dbReference>
<dbReference type="Proteomes" id="UP000216991">
    <property type="component" value="Unassembled WGS sequence"/>
</dbReference>
<dbReference type="AlphaFoldDB" id="A0A255YZ13"/>
<name>A0A255YZ13_9SPHN</name>
<dbReference type="Gene3D" id="3.30.1490.20">
    <property type="entry name" value="ATP-grasp fold, A domain"/>
    <property type="match status" value="1"/>
</dbReference>
<dbReference type="PANTHER" id="PTHR21621:SF0">
    <property type="entry name" value="BETA-CITRYLGLUTAMATE SYNTHASE B-RELATED"/>
    <property type="match status" value="1"/>
</dbReference>
<proteinExistence type="predicted"/>
<dbReference type="GO" id="GO:0018169">
    <property type="term" value="F:ribosomal S6-glutamic acid ligase activity"/>
    <property type="evidence" value="ECO:0007669"/>
    <property type="project" value="TreeGrafter"/>
</dbReference>
<dbReference type="RefSeq" id="WP_094472695.1">
    <property type="nucleotide sequence ID" value="NZ_NOXT01000074.1"/>
</dbReference>
<dbReference type="GO" id="GO:0009432">
    <property type="term" value="P:SOS response"/>
    <property type="evidence" value="ECO:0007669"/>
    <property type="project" value="TreeGrafter"/>
</dbReference>
<dbReference type="GO" id="GO:0005524">
    <property type="term" value="F:ATP binding"/>
    <property type="evidence" value="ECO:0007669"/>
    <property type="project" value="UniProtKB-UniRule"/>
</dbReference>
<dbReference type="SUPFAM" id="SSF56059">
    <property type="entry name" value="Glutathione synthetase ATP-binding domain-like"/>
    <property type="match status" value="1"/>
</dbReference>
<accession>A0A255YZ13</accession>
<keyword evidence="3" id="KW-0436">Ligase</keyword>
<comment type="caution">
    <text evidence="3">The sequence shown here is derived from an EMBL/GenBank/DDBJ whole genome shotgun (WGS) entry which is preliminary data.</text>
</comment>
<evidence type="ECO:0000313" key="4">
    <source>
        <dbReference type="Proteomes" id="UP000216991"/>
    </source>
</evidence>
<evidence type="ECO:0000259" key="2">
    <source>
        <dbReference type="PROSITE" id="PS50975"/>
    </source>
</evidence>
<dbReference type="InterPro" id="IPR013815">
    <property type="entry name" value="ATP_grasp_subdomain_1"/>
</dbReference>
<organism evidence="3 4">
    <name type="scientific">Sandarakinorhabdus cyanobacteriorum</name>
    <dbReference type="NCBI Taxonomy" id="1981098"/>
    <lineage>
        <taxon>Bacteria</taxon>
        <taxon>Pseudomonadati</taxon>
        <taxon>Pseudomonadota</taxon>
        <taxon>Alphaproteobacteria</taxon>
        <taxon>Sphingomonadales</taxon>
        <taxon>Sphingosinicellaceae</taxon>
        <taxon>Sandarakinorhabdus</taxon>
    </lineage>
</organism>
<keyword evidence="4" id="KW-1185">Reference proteome</keyword>
<dbReference type="InterPro" id="IPR011761">
    <property type="entry name" value="ATP-grasp"/>
</dbReference>
<dbReference type="GO" id="GO:0005737">
    <property type="term" value="C:cytoplasm"/>
    <property type="evidence" value="ECO:0007669"/>
    <property type="project" value="TreeGrafter"/>
</dbReference>